<evidence type="ECO:0000313" key="8">
    <source>
        <dbReference type="Proteomes" id="UP001595839"/>
    </source>
</evidence>
<organism evidence="7 8">
    <name type="scientific">Streptomyces vulcanius</name>
    <dbReference type="NCBI Taxonomy" id="1441876"/>
    <lineage>
        <taxon>Bacteria</taxon>
        <taxon>Bacillati</taxon>
        <taxon>Actinomycetota</taxon>
        <taxon>Actinomycetes</taxon>
        <taxon>Kitasatosporales</taxon>
        <taxon>Streptomycetaceae</taxon>
        <taxon>Streptomyces</taxon>
    </lineage>
</organism>
<proteinExistence type="predicted"/>
<evidence type="ECO:0000256" key="2">
    <source>
        <dbReference type="ARBA" id="ARBA00022741"/>
    </source>
</evidence>
<comment type="caution">
    <text evidence="7">The sequence shown here is derived from an EMBL/GenBank/DDBJ whole genome shotgun (WGS) entry which is preliminary data.</text>
</comment>
<evidence type="ECO:0000256" key="4">
    <source>
        <dbReference type="PROSITE-ProRule" id="PRU00289"/>
    </source>
</evidence>
<evidence type="ECO:0000313" key="7">
    <source>
        <dbReference type="EMBL" id="MFC4500191.1"/>
    </source>
</evidence>
<dbReference type="InterPro" id="IPR000253">
    <property type="entry name" value="FHA_dom"/>
</dbReference>
<feature type="domain" description="FtsK" evidence="6">
    <location>
        <begin position="617"/>
        <end position="816"/>
    </location>
</feature>
<dbReference type="SMART" id="SM00240">
    <property type="entry name" value="FHA"/>
    <property type="match status" value="1"/>
</dbReference>
<feature type="domain" description="FHA" evidence="5">
    <location>
        <begin position="107"/>
        <end position="158"/>
    </location>
</feature>
<dbReference type="PANTHER" id="PTHR22683">
    <property type="entry name" value="SPORULATION PROTEIN RELATED"/>
    <property type="match status" value="1"/>
</dbReference>
<evidence type="ECO:0000256" key="3">
    <source>
        <dbReference type="ARBA" id="ARBA00022840"/>
    </source>
</evidence>
<dbReference type="InterPro" id="IPR002543">
    <property type="entry name" value="FtsK_dom"/>
</dbReference>
<dbReference type="RefSeq" id="WP_381174072.1">
    <property type="nucleotide sequence ID" value="NZ_JBHSFK010000006.1"/>
</dbReference>
<dbReference type="CDD" id="cd00060">
    <property type="entry name" value="FHA"/>
    <property type="match status" value="1"/>
</dbReference>
<feature type="binding site" evidence="4">
    <location>
        <begin position="635"/>
        <end position="642"/>
    </location>
    <ligand>
        <name>ATP</name>
        <dbReference type="ChEBI" id="CHEBI:30616"/>
    </ligand>
</feature>
<evidence type="ECO:0000259" key="5">
    <source>
        <dbReference type="PROSITE" id="PS50006"/>
    </source>
</evidence>
<accession>A0ABV9AM58</accession>
<dbReference type="Proteomes" id="UP001595839">
    <property type="component" value="Unassembled WGS sequence"/>
</dbReference>
<dbReference type="Gene3D" id="2.60.200.20">
    <property type="match status" value="1"/>
</dbReference>
<dbReference type="SUPFAM" id="SSF49879">
    <property type="entry name" value="SMAD/FHA domain"/>
    <property type="match status" value="1"/>
</dbReference>
<dbReference type="PROSITE" id="PS50901">
    <property type="entry name" value="FTSK"/>
    <property type="match status" value="2"/>
</dbReference>
<keyword evidence="2 4" id="KW-0547">Nucleotide-binding</keyword>
<dbReference type="CDD" id="cd01127">
    <property type="entry name" value="TrwB_TraG_TraD_VirD4"/>
    <property type="match status" value="1"/>
</dbReference>
<dbReference type="InterPro" id="IPR008984">
    <property type="entry name" value="SMAD_FHA_dom_sf"/>
</dbReference>
<dbReference type="InterPro" id="IPR003593">
    <property type="entry name" value="AAA+_ATPase"/>
</dbReference>
<dbReference type="SUPFAM" id="SSF52540">
    <property type="entry name" value="P-loop containing nucleoside triphosphate hydrolases"/>
    <property type="match status" value="2"/>
</dbReference>
<dbReference type="SMART" id="SM00382">
    <property type="entry name" value="AAA"/>
    <property type="match status" value="3"/>
</dbReference>
<reference evidence="8" key="1">
    <citation type="journal article" date="2019" name="Int. J. Syst. Evol. Microbiol.">
        <title>The Global Catalogue of Microorganisms (GCM) 10K type strain sequencing project: providing services to taxonomists for standard genome sequencing and annotation.</title>
        <authorList>
            <consortium name="The Broad Institute Genomics Platform"/>
            <consortium name="The Broad Institute Genome Sequencing Center for Infectious Disease"/>
            <person name="Wu L."/>
            <person name="Ma J."/>
        </authorList>
    </citation>
    <scope>NUCLEOTIDE SEQUENCE [LARGE SCALE GENOMIC DNA]</scope>
    <source>
        <strain evidence="8">CGMCC 4.7177</strain>
    </source>
</reference>
<dbReference type="EMBL" id="JBHSFK010000006">
    <property type="protein sequence ID" value="MFC4500191.1"/>
    <property type="molecule type" value="Genomic_DNA"/>
</dbReference>
<protein>
    <submittedName>
        <fullName evidence="7">FtsK/SpoIIIE domain-containing protein</fullName>
    </submittedName>
</protein>
<dbReference type="InterPro" id="IPR027417">
    <property type="entry name" value="P-loop_NTPase"/>
</dbReference>
<dbReference type="Pfam" id="PF00498">
    <property type="entry name" value="FHA"/>
    <property type="match status" value="1"/>
</dbReference>
<gene>
    <name evidence="7" type="ORF">ACFPIH_11695</name>
</gene>
<evidence type="ECO:0000259" key="6">
    <source>
        <dbReference type="PROSITE" id="PS50901"/>
    </source>
</evidence>
<sequence length="1430" mass="152000">MILRLTVQDADAGTRQDVEVVAGPDSSTASLLAALPVAVGDRRCFVGSVPLDPEAGLAESPLMPGAVISVGAPGPAFRSPSGEGVGVLRVTAGPDAGLTAALGPGTHTVARNSTAAVCLRDPDVSRREHIRLEVAPDGRVFVVDRGSTNGTFIDGRRVTRRAALTPQKTLQVGADELRWTPVSSGAQRTTLSADGRLDFDRAFSPAPAVPRTEVTLPVQQTVTGNASLTGCATALPILGALVLAMVMDQPKMVFLALLGIVGYLIMDSNQDKQQQQREAGHAAAKTAAQEKIDAHVAEELRVRRLLAPDPAKITGMATGARPDLWSRRADSPHGLVLRVGTADQPASVDLRGEPWEGFEPPLLHEAPVTLDLRVTGVLGVVGSRRHMRALTDWLVLQLAALRGPADLRIVVIAADGHDGLAWARWLPHVDAGPAADVPCVIGNTGTTRAARVKELRQLVSARREQGTRDSRTQFGDEVVVILDGALALRELPGLDEVLRDGPSVGVYLVCADRRGMNECRGLCEMTGTTLRLTRTPEEHAITVTPHTLDEAAAEPLARALAPMRDRLTLGSSSNAVPGSVRFLDLLDIERPTADDVLALWGHGQGPRTRVVLGADAAGPVAVDLAGQGPHTMLGGATGAGKSILLQTLVTSLLLANRPDELNLVLVDFKGGSAFLPFQHCPHVVALIRSTGETPADIFDDAAATRVLASVRAEVSRRESLLARYDGEIDRYWKKRRTDTTLPPLPRLVMVFDEFARVLESSPDFLKELVNVAAKGRSLGMHLVLATQSLQGKLSPELKNNISLRVSLRQNEAADSTEVLGVPDAAAIPGSLRGRGLILCTTDEARIPQVFQSGYLGSPPPSGAAQPVAVRTLRWDQLGTPRPAEHLTRVESPTDQELAVAAIEGAARRRGLVAPFRPLLPPLPVALTPEELAGRQTTAPPATAVPFGLADEPAEQAQPAQYLDLAGTDRLMVAGGPQSGRTIFARTLINGLVTRFRPDRAHLYVIEHHPAGLADFAELPHCGGVFSPAEPDRIRRLVAWLDEEVQRRSTSDPAQGSDRPHIVVVIDGWEHFEDHGAPAFTETSLLTALRGIIAAGAPLGVHIVPLGGHDMLNHKLPTYYTRRLLLPFPKEETRRAHLTSRMTSPPALPGRAIDAASGRHIQICRPDALPADLSSRFTDLDPARLPREFPALPTRITLDELPPPASPSSPTWIPLGIGGPHHSTVGIDLIEGAHMLLLSGPPGSGRTTATAALAHSLRRAGIGVLAVAPPRSPLPGLLPDDPGVRVLTGISHKDADLREAAQVFGDGPYALILDDADHITVLPTQQGFADAPTLLDDIARLSARGRQALVLSADATPVLTGFPSPLTRLINTILATGHRLLLTPAGRPAAVAHSITLEPDQYFTAPRGRGYLSSSRAPILLHLATAPQRLL</sequence>
<dbReference type="Pfam" id="PF01580">
    <property type="entry name" value="FtsK_SpoIIIE"/>
    <property type="match status" value="2"/>
</dbReference>
<keyword evidence="1" id="KW-0597">Phosphoprotein</keyword>
<keyword evidence="3 4" id="KW-0067">ATP-binding</keyword>
<dbReference type="Gene3D" id="3.40.50.300">
    <property type="entry name" value="P-loop containing nucleotide triphosphate hydrolases"/>
    <property type="match status" value="4"/>
</dbReference>
<feature type="binding site" evidence="4">
    <location>
        <begin position="974"/>
        <end position="981"/>
    </location>
    <ligand>
        <name>ATP</name>
        <dbReference type="ChEBI" id="CHEBI:30616"/>
    </ligand>
</feature>
<dbReference type="PROSITE" id="PS50006">
    <property type="entry name" value="FHA_DOMAIN"/>
    <property type="match status" value="1"/>
</dbReference>
<keyword evidence="8" id="KW-1185">Reference proteome</keyword>
<feature type="domain" description="FtsK" evidence="6">
    <location>
        <begin position="956"/>
        <end position="1152"/>
    </location>
</feature>
<dbReference type="PANTHER" id="PTHR22683:SF1">
    <property type="entry name" value="TYPE VII SECRETION SYSTEM PROTEIN ESSC"/>
    <property type="match status" value="1"/>
</dbReference>
<evidence type="ECO:0000256" key="1">
    <source>
        <dbReference type="ARBA" id="ARBA00022553"/>
    </source>
</evidence>
<dbReference type="InterPro" id="IPR050206">
    <property type="entry name" value="FtsK/SpoIIIE/SftA"/>
</dbReference>
<name>A0ABV9AM58_9ACTN</name>